<sequence>ISDLFGETLAEVAAPETGFLLWRMTHPTIPKGSTIGAVAVEEQLIREMHVQIASDNSPEFGALCWGLPGIGAEGPGLRVRR</sequence>
<organism evidence="1 2">
    <name type="scientific">Mesorhizobium waimense</name>
    <dbReference type="NCBI Taxonomy" id="1300307"/>
    <lineage>
        <taxon>Bacteria</taxon>
        <taxon>Pseudomonadati</taxon>
        <taxon>Pseudomonadota</taxon>
        <taxon>Alphaproteobacteria</taxon>
        <taxon>Hyphomicrobiales</taxon>
        <taxon>Phyllobacteriaceae</taxon>
        <taxon>Mesorhizobium</taxon>
    </lineage>
</organism>
<protein>
    <submittedName>
        <fullName evidence="1">Uncharacterized protein</fullName>
    </submittedName>
</protein>
<evidence type="ECO:0000313" key="1">
    <source>
        <dbReference type="EMBL" id="RJT17580.1"/>
    </source>
</evidence>
<reference evidence="1 2" key="1">
    <citation type="submission" date="2018-09" db="EMBL/GenBank/DDBJ databases">
        <title>Mesorhizobium carmichaelinearum sp. nov. isolated from Carmichaelinea spp. root nodules in New Zealand.</title>
        <authorList>
            <person name="De Meyer S.E."/>
        </authorList>
    </citation>
    <scope>NUCLEOTIDE SEQUENCE [LARGE SCALE GENOMIC DNA]</scope>
    <source>
        <strain evidence="1 2">ICMP19557</strain>
    </source>
</reference>
<dbReference type="EMBL" id="QZWZ01000195">
    <property type="protein sequence ID" value="RJT17580.1"/>
    <property type="molecule type" value="Genomic_DNA"/>
</dbReference>
<feature type="non-terminal residue" evidence="1">
    <location>
        <position position="1"/>
    </location>
</feature>
<accession>A0A3A5JJ67</accession>
<comment type="caution">
    <text evidence="1">The sequence shown here is derived from an EMBL/GenBank/DDBJ whole genome shotgun (WGS) entry which is preliminary data.</text>
</comment>
<keyword evidence="2" id="KW-1185">Reference proteome</keyword>
<name>A0A3A5JJ67_9HYPH</name>
<dbReference type="AlphaFoldDB" id="A0A3A5JJ67"/>
<dbReference type="Proteomes" id="UP000272706">
    <property type="component" value="Unassembled WGS sequence"/>
</dbReference>
<evidence type="ECO:0000313" key="2">
    <source>
        <dbReference type="Proteomes" id="UP000272706"/>
    </source>
</evidence>
<proteinExistence type="predicted"/>
<gene>
    <name evidence="1" type="ORF">D3227_40585</name>
</gene>